<dbReference type="Pfam" id="PF06293">
    <property type="entry name" value="Kdo"/>
    <property type="match status" value="1"/>
</dbReference>
<accession>X1IA72</accession>
<evidence type="ECO:0000313" key="1">
    <source>
        <dbReference type="EMBL" id="GAH78592.1"/>
    </source>
</evidence>
<reference evidence="1" key="1">
    <citation type="journal article" date="2014" name="Front. Microbiol.">
        <title>High frequency of phylogenetically diverse reductive dehalogenase-homologous genes in deep subseafloor sedimentary metagenomes.</title>
        <authorList>
            <person name="Kawai M."/>
            <person name="Futagami T."/>
            <person name="Toyoda A."/>
            <person name="Takaki Y."/>
            <person name="Nishi S."/>
            <person name="Hori S."/>
            <person name="Arai W."/>
            <person name="Tsubouchi T."/>
            <person name="Morono Y."/>
            <person name="Uchiyama I."/>
            <person name="Ito T."/>
            <person name="Fujiyama A."/>
            <person name="Inagaki F."/>
            <person name="Takami H."/>
        </authorList>
    </citation>
    <scope>NUCLEOTIDE SEQUENCE</scope>
    <source>
        <strain evidence="1">Expedition CK06-06</strain>
    </source>
</reference>
<sequence length="219" mass="24759">LSLGDPISLAEHEARNLVHLIDAGIPTVRCAAVGWEFTNGGRGERSCLVTEELAGAVQADVYCERQFGSAGDRGKTAAKRRWIRALGRLARQFHASGFVHRDFYLCHVLVRPVPARRDFVLHLIDLQRMMRFRGGVPASPRGVPGRWIVKDLAALVFSSWPSPATFVRSEVFTNTDRMRFAREYFGTDRLSAAQKALVRRAVRKARRIEGHERRRSRPQ</sequence>
<comment type="caution">
    <text evidence="1">The sequence shown here is derived from an EMBL/GenBank/DDBJ whole genome shotgun (WGS) entry which is preliminary data.</text>
</comment>
<feature type="non-terminal residue" evidence="1">
    <location>
        <position position="1"/>
    </location>
</feature>
<proteinExistence type="predicted"/>
<dbReference type="InterPro" id="IPR011009">
    <property type="entry name" value="Kinase-like_dom_sf"/>
</dbReference>
<organism evidence="1">
    <name type="scientific">marine sediment metagenome</name>
    <dbReference type="NCBI Taxonomy" id="412755"/>
    <lineage>
        <taxon>unclassified sequences</taxon>
        <taxon>metagenomes</taxon>
        <taxon>ecological metagenomes</taxon>
    </lineage>
</organism>
<dbReference type="AlphaFoldDB" id="X1IA72"/>
<name>X1IA72_9ZZZZ</name>
<gene>
    <name evidence="1" type="ORF">S03H2_57086</name>
</gene>
<protein>
    <recommendedName>
        <fullName evidence="2">Lipopolysaccharide core heptose(I) kinase RfaP</fullName>
    </recommendedName>
</protein>
<dbReference type="EMBL" id="BARU01036568">
    <property type="protein sequence ID" value="GAH78592.1"/>
    <property type="molecule type" value="Genomic_DNA"/>
</dbReference>
<dbReference type="SUPFAM" id="SSF56112">
    <property type="entry name" value="Protein kinase-like (PK-like)"/>
    <property type="match status" value="1"/>
</dbReference>
<evidence type="ECO:0008006" key="2">
    <source>
        <dbReference type="Google" id="ProtNLM"/>
    </source>
</evidence>